<protein>
    <submittedName>
        <fullName evidence="1">Uncharacterized protein</fullName>
    </submittedName>
</protein>
<name>A0A2P2NZZ9_RHIMU</name>
<reference evidence="1" key="1">
    <citation type="submission" date="2018-02" db="EMBL/GenBank/DDBJ databases">
        <title>Rhizophora mucronata_Transcriptome.</title>
        <authorList>
            <person name="Meera S.P."/>
            <person name="Sreeshan A."/>
            <person name="Augustine A."/>
        </authorList>
    </citation>
    <scope>NUCLEOTIDE SEQUENCE</scope>
    <source>
        <tissue evidence="1">Leaf</tissue>
    </source>
</reference>
<dbReference type="AlphaFoldDB" id="A0A2P2NZZ9"/>
<organism evidence="1">
    <name type="scientific">Rhizophora mucronata</name>
    <name type="common">Asiatic mangrove</name>
    <dbReference type="NCBI Taxonomy" id="61149"/>
    <lineage>
        <taxon>Eukaryota</taxon>
        <taxon>Viridiplantae</taxon>
        <taxon>Streptophyta</taxon>
        <taxon>Embryophyta</taxon>
        <taxon>Tracheophyta</taxon>
        <taxon>Spermatophyta</taxon>
        <taxon>Magnoliopsida</taxon>
        <taxon>eudicotyledons</taxon>
        <taxon>Gunneridae</taxon>
        <taxon>Pentapetalae</taxon>
        <taxon>rosids</taxon>
        <taxon>fabids</taxon>
        <taxon>Malpighiales</taxon>
        <taxon>Rhizophoraceae</taxon>
        <taxon>Rhizophora</taxon>
    </lineage>
</organism>
<accession>A0A2P2NZZ9</accession>
<sequence length="78" mass="9096">MQLNFILKGPNTCVCLYCSLTSMHTKTLWKRCHIDFKQAGTWNSHLLLERLKQVTAITNYKTSDHCHLISKQHIIILL</sequence>
<evidence type="ECO:0000313" key="1">
    <source>
        <dbReference type="EMBL" id="MBX48054.1"/>
    </source>
</evidence>
<proteinExistence type="predicted"/>
<dbReference type="EMBL" id="GGEC01067570">
    <property type="protein sequence ID" value="MBX48054.1"/>
    <property type="molecule type" value="Transcribed_RNA"/>
</dbReference>